<protein>
    <recommendedName>
        <fullName evidence="2">NAC-A/B domain-containing protein</fullName>
    </recommendedName>
</protein>
<evidence type="ECO:0000259" key="2">
    <source>
        <dbReference type="PROSITE" id="PS51151"/>
    </source>
</evidence>
<evidence type="ECO:0000313" key="3">
    <source>
        <dbReference type="EMBL" id="GMH71896.1"/>
    </source>
</evidence>
<dbReference type="Pfam" id="PF01849">
    <property type="entry name" value="NAC"/>
    <property type="match status" value="1"/>
</dbReference>
<dbReference type="EMBL" id="BRXZ01002870">
    <property type="protein sequence ID" value="GMH71896.1"/>
    <property type="molecule type" value="Genomic_DNA"/>
</dbReference>
<feature type="compositionally biased region" description="Low complexity" evidence="1">
    <location>
        <begin position="43"/>
        <end position="54"/>
    </location>
</feature>
<proteinExistence type="predicted"/>
<evidence type="ECO:0000256" key="1">
    <source>
        <dbReference type="SAM" id="MobiDB-lite"/>
    </source>
</evidence>
<organism evidence="3 4">
    <name type="scientific">Triparma retinervis</name>
    <dbReference type="NCBI Taxonomy" id="2557542"/>
    <lineage>
        <taxon>Eukaryota</taxon>
        <taxon>Sar</taxon>
        <taxon>Stramenopiles</taxon>
        <taxon>Ochrophyta</taxon>
        <taxon>Bolidophyceae</taxon>
        <taxon>Parmales</taxon>
        <taxon>Triparmaceae</taxon>
        <taxon>Triparma</taxon>
    </lineage>
</organism>
<evidence type="ECO:0000313" key="4">
    <source>
        <dbReference type="Proteomes" id="UP001165082"/>
    </source>
</evidence>
<feature type="region of interest" description="Disordered" evidence="1">
    <location>
        <begin position="134"/>
        <end position="161"/>
    </location>
</feature>
<dbReference type="AlphaFoldDB" id="A0A9W7AJV0"/>
<dbReference type="InterPro" id="IPR016641">
    <property type="entry name" value="EGD2/NACA0like"/>
</dbReference>
<dbReference type="InterPro" id="IPR038187">
    <property type="entry name" value="NAC_A/B_dom_sf"/>
</dbReference>
<comment type="caution">
    <text evidence="3">The sequence shown here is derived from an EMBL/GenBank/DDBJ whole genome shotgun (WGS) entry which is preliminary data.</text>
</comment>
<dbReference type="PROSITE" id="PS51151">
    <property type="entry name" value="NAC_AB"/>
    <property type="match status" value="1"/>
</dbReference>
<dbReference type="Gene3D" id="2.20.70.30">
    <property type="entry name" value="Nascent polypeptide-associated complex domain"/>
    <property type="match status" value="1"/>
</dbReference>
<dbReference type="PANTHER" id="PTHR21713">
    <property type="entry name" value="NASCENT POLYPEPTIDE ASSOCIATED COMPLEX ALPHA SUBUNIT-RELATED"/>
    <property type="match status" value="1"/>
</dbReference>
<sequence length="161" mass="17100">MAVAYDIDALPTLDENGNEVDQNGNMISEESSEEEGPPDLEDGPPGLEDGPPSLVDAKESSAVGKGVSPKDQMNRSEKKARKAISKLNGRPISGITRLSIKQHEERKGEAIWVIEEPTVFMVPNTTGSAYICFGNARQQQSAPPPPQEGMSDAPPSSGGGR</sequence>
<feature type="compositionally biased region" description="Acidic residues" evidence="1">
    <location>
        <begin position="30"/>
        <end position="42"/>
    </location>
</feature>
<feature type="domain" description="NAC-A/B" evidence="2">
    <location>
        <begin position="74"/>
        <end position="145"/>
    </location>
</feature>
<dbReference type="InterPro" id="IPR002715">
    <property type="entry name" value="Nas_poly-pep-assoc_cplx_dom"/>
</dbReference>
<dbReference type="Proteomes" id="UP001165082">
    <property type="component" value="Unassembled WGS sequence"/>
</dbReference>
<dbReference type="OrthoDB" id="3169036at2759"/>
<feature type="region of interest" description="Disordered" evidence="1">
    <location>
        <begin position="1"/>
        <end position="90"/>
    </location>
</feature>
<feature type="non-terminal residue" evidence="3">
    <location>
        <position position="1"/>
    </location>
</feature>
<accession>A0A9W7AJV0</accession>
<name>A0A9W7AJV0_9STRA</name>
<dbReference type="SMART" id="SM01407">
    <property type="entry name" value="NAC"/>
    <property type="match status" value="1"/>
</dbReference>
<dbReference type="GO" id="GO:0005854">
    <property type="term" value="C:nascent polypeptide-associated complex"/>
    <property type="evidence" value="ECO:0007669"/>
    <property type="project" value="InterPro"/>
</dbReference>
<keyword evidence="4" id="KW-1185">Reference proteome</keyword>
<gene>
    <name evidence="3" type="ORF">TrRE_jg1101</name>
</gene>
<reference evidence="3" key="1">
    <citation type="submission" date="2022-07" db="EMBL/GenBank/DDBJ databases">
        <title>Genome analysis of Parmales, a sister group of diatoms, reveals the evolutionary specialization of diatoms from phago-mixotrophs to photoautotrophs.</title>
        <authorList>
            <person name="Ban H."/>
            <person name="Sato S."/>
            <person name="Yoshikawa S."/>
            <person name="Kazumasa Y."/>
            <person name="Nakamura Y."/>
            <person name="Ichinomiya M."/>
            <person name="Saitoh K."/>
            <person name="Sato N."/>
            <person name="Blanc-Mathieu R."/>
            <person name="Endo H."/>
            <person name="Kuwata A."/>
            <person name="Ogata H."/>
        </authorList>
    </citation>
    <scope>NUCLEOTIDE SEQUENCE</scope>
</reference>